<feature type="region of interest" description="Disordered" evidence="1">
    <location>
        <begin position="1"/>
        <end position="157"/>
    </location>
</feature>
<dbReference type="GO" id="GO:0070676">
    <property type="term" value="P:intralumenal vesicle formation"/>
    <property type="evidence" value="ECO:0007669"/>
    <property type="project" value="TreeGrafter"/>
</dbReference>
<name>A0A9Q1GN57_9CARY</name>
<reference evidence="2" key="1">
    <citation type="submission" date="2022-04" db="EMBL/GenBank/DDBJ databases">
        <title>Carnegiea gigantea Genome sequencing and assembly v2.</title>
        <authorList>
            <person name="Copetti D."/>
            <person name="Sanderson M.J."/>
            <person name="Burquez A."/>
            <person name="Wojciechowski M.F."/>
        </authorList>
    </citation>
    <scope>NUCLEOTIDE SEQUENCE</scope>
    <source>
        <strain evidence="2">SGP5-SGP5p</strain>
        <tissue evidence="2">Aerial part</tissue>
    </source>
</reference>
<dbReference type="AlphaFoldDB" id="A0A9Q1GN57"/>
<feature type="compositionally biased region" description="Pro residues" evidence="1">
    <location>
        <begin position="94"/>
        <end position="109"/>
    </location>
</feature>
<dbReference type="InterPro" id="IPR045893">
    <property type="entry name" value="FREE1"/>
</dbReference>
<organism evidence="2 3">
    <name type="scientific">Carnegiea gigantea</name>
    <dbReference type="NCBI Taxonomy" id="171969"/>
    <lineage>
        <taxon>Eukaryota</taxon>
        <taxon>Viridiplantae</taxon>
        <taxon>Streptophyta</taxon>
        <taxon>Embryophyta</taxon>
        <taxon>Tracheophyta</taxon>
        <taxon>Spermatophyta</taxon>
        <taxon>Magnoliopsida</taxon>
        <taxon>eudicotyledons</taxon>
        <taxon>Gunneridae</taxon>
        <taxon>Pentapetalae</taxon>
        <taxon>Caryophyllales</taxon>
        <taxon>Cactineae</taxon>
        <taxon>Cactaceae</taxon>
        <taxon>Cactoideae</taxon>
        <taxon>Echinocereeae</taxon>
        <taxon>Carnegiea</taxon>
    </lineage>
</organism>
<feature type="compositionally biased region" description="Low complexity" evidence="1">
    <location>
        <begin position="124"/>
        <end position="139"/>
    </location>
</feature>
<feature type="compositionally biased region" description="Pro residues" evidence="1">
    <location>
        <begin position="16"/>
        <end position="28"/>
    </location>
</feature>
<proteinExistence type="predicted"/>
<accession>A0A9Q1GN57</accession>
<gene>
    <name evidence="2" type="ORF">Cgig2_032953</name>
</gene>
<feature type="compositionally biased region" description="Pro residues" evidence="1">
    <location>
        <begin position="76"/>
        <end position="87"/>
    </location>
</feature>
<feature type="region of interest" description="Disordered" evidence="1">
    <location>
        <begin position="355"/>
        <end position="379"/>
    </location>
</feature>
<keyword evidence="3" id="KW-1185">Reference proteome</keyword>
<dbReference type="GO" id="GO:0036258">
    <property type="term" value="P:multivesicular body assembly"/>
    <property type="evidence" value="ECO:0007669"/>
    <property type="project" value="InterPro"/>
</dbReference>
<comment type="caution">
    <text evidence="2">The sequence shown here is derived from an EMBL/GenBank/DDBJ whole genome shotgun (WGS) entry which is preliminary data.</text>
</comment>
<dbReference type="GO" id="GO:0000813">
    <property type="term" value="C:ESCRT I complex"/>
    <property type="evidence" value="ECO:0007669"/>
    <property type="project" value="TreeGrafter"/>
</dbReference>
<dbReference type="GO" id="GO:0031902">
    <property type="term" value="C:late endosome membrane"/>
    <property type="evidence" value="ECO:0007669"/>
    <property type="project" value="TreeGrafter"/>
</dbReference>
<evidence type="ECO:0000313" key="2">
    <source>
        <dbReference type="EMBL" id="KAJ8423806.1"/>
    </source>
</evidence>
<dbReference type="EMBL" id="JAKOGI010001860">
    <property type="protein sequence ID" value="KAJ8423806.1"/>
    <property type="molecule type" value="Genomic_DNA"/>
</dbReference>
<dbReference type="OrthoDB" id="1744331at2759"/>
<dbReference type="GO" id="GO:0043130">
    <property type="term" value="F:ubiquitin binding"/>
    <property type="evidence" value="ECO:0007669"/>
    <property type="project" value="InterPro"/>
</dbReference>
<sequence length="594" mass="63400">MQALGGDFTSVYNYQYPPPPPTPNPITSPNPIIDHHQPPPPPPPAYASAPPFAASSATYAPPPTAAADFSSTYPHNYPPFPHTPDPVPSFSSPTAPPPHYAAPSPPPPEVHGLYSPPQQPPPATAYYPPYDAHQPASVNYPPPPSVPLASYPNLNPNSNPYGGSSSFYDKSYDNGPKFDYGSGYCDDNLGGYGGYGASRSNLGGNYDFGSYKDDGVYAYEGKTEPYGARGTASKSSTWSGMFDDYGRPISFGSSQDKKPSTSLKVVKAVPKAEVHTDVKSGVQKFRVKLLPESGGQSVMDVLCMILDTEGAVSMALHNNRVEGSLLATFLPLLGLTPRLFRSVVFHSTSVAAGPLPSVESPPTVCSRPPPPSATGDGKLEREGERVLGRFEVIGGKPKVWWTLGLWESQSVCSPCRPVGILTSPELVGSSSRPSLRFFRSAVVSGSFPPFSVRVLAGFFCPYWSFSRWLSAAGDFFGGRKVAGFLFFPRFPLLVSCLLLLPLLGWSPASSVLAGATPTGSSAPGDFSSDRKVAGKIFRLCFPPRSSCFKGSSSSLSNWGAGAGRLWHFLCLPPGGFFRRLFSVVAVGEEYERGL</sequence>
<evidence type="ECO:0000313" key="3">
    <source>
        <dbReference type="Proteomes" id="UP001153076"/>
    </source>
</evidence>
<dbReference type="PANTHER" id="PTHR46977">
    <property type="entry name" value="PROTEIN FREE1"/>
    <property type="match status" value="1"/>
</dbReference>
<dbReference type="Proteomes" id="UP001153076">
    <property type="component" value="Unassembled WGS sequence"/>
</dbReference>
<feature type="compositionally biased region" description="Low complexity" evidence="1">
    <location>
        <begin position="46"/>
        <end position="59"/>
    </location>
</feature>
<dbReference type="PANTHER" id="PTHR46977:SF1">
    <property type="entry name" value="PROTEIN FREE1"/>
    <property type="match status" value="1"/>
</dbReference>
<protein>
    <submittedName>
        <fullName evidence="2">Uncharacterized protein</fullName>
    </submittedName>
</protein>
<feature type="compositionally biased region" description="Low complexity" evidence="1">
    <location>
        <begin position="147"/>
        <end position="157"/>
    </location>
</feature>
<evidence type="ECO:0000256" key="1">
    <source>
        <dbReference type="SAM" id="MobiDB-lite"/>
    </source>
</evidence>